<protein>
    <submittedName>
        <fullName evidence="2">Uncharacterized protein</fullName>
    </submittedName>
</protein>
<gene>
    <name evidence="2" type="ORF">J1N35_007706</name>
</gene>
<name>A0A9D4AFT9_9ROSI</name>
<keyword evidence="3" id="KW-1185">Reference proteome</keyword>
<evidence type="ECO:0000313" key="2">
    <source>
        <dbReference type="EMBL" id="KAH1114328.1"/>
    </source>
</evidence>
<proteinExistence type="predicted"/>
<dbReference type="AlphaFoldDB" id="A0A9D4AFT9"/>
<reference evidence="2 3" key="1">
    <citation type="journal article" date="2021" name="Plant Biotechnol. J.">
        <title>Multi-omics assisted identification of the key and species-specific regulatory components of drought-tolerant mechanisms in Gossypium stocksii.</title>
        <authorList>
            <person name="Yu D."/>
            <person name="Ke L."/>
            <person name="Zhang D."/>
            <person name="Wu Y."/>
            <person name="Sun Y."/>
            <person name="Mei J."/>
            <person name="Sun J."/>
            <person name="Sun Y."/>
        </authorList>
    </citation>
    <scope>NUCLEOTIDE SEQUENCE [LARGE SCALE GENOMIC DNA]</scope>
    <source>
        <strain evidence="3">cv. E1</strain>
        <tissue evidence="2">Leaf</tissue>
    </source>
</reference>
<comment type="caution">
    <text evidence="2">The sequence shown here is derived from an EMBL/GenBank/DDBJ whole genome shotgun (WGS) entry which is preliminary data.</text>
</comment>
<dbReference type="EMBL" id="JAIQCV010000003">
    <property type="protein sequence ID" value="KAH1114328.1"/>
    <property type="molecule type" value="Genomic_DNA"/>
</dbReference>
<dbReference type="Proteomes" id="UP000828251">
    <property type="component" value="Unassembled WGS sequence"/>
</dbReference>
<evidence type="ECO:0000313" key="3">
    <source>
        <dbReference type="Proteomes" id="UP000828251"/>
    </source>
</evidence>
<accession>A0A9D4AFT9</accession>
<organism evidence="2 3">
    <name type="scientific">Gossypium stocksii</name>
    <dbReference type="NCBI Taxonomy" id="47602"/>
    <lineage>
        <taxon>Eukaryota</taxon>
        <taxon>Viridiplantae</taxon>
        <taxon>Streptophyta</taxon>
        <taxon>Embryophyta</taxon>
        <taxon>Tracheophyta</taxon>
        <taxon>Spermatophyta</taxon>
        <taxon>Magnoliopsida</taxon>
        <taxon>eudicotyledons</taxon>
        <taxon>Gunneridae</taxon>
        <taxon>Pentapetalae</taxon>
        <taxon>rosids</taxon>
        <taxon>malvids</taxon>
        <taxon>Malvales</taxon>
        <taxon>Malvaceae</taxon>
        <taxon>Malvoideae</taxon>
        <taxon>Gossypium</taxon>
    </lineage>
</organism>
<sequence length="121" mass="13799">MGNTENAFRNMFFAMMTQLFNQFMGNNQEPQPQQPQQPHQPKPEVVRLAQTTPLVPTITQPKVIKKLKCTPEDNLQCTPQGQDHLYQYKWTCVSRSLRVSRVQTCIDSCIGEGVGKPKNAH</sequence>
<feature type="region of interest" description="Disordered" evidence="1">
    <location>
        <begin position="23"/>
        <end position="44"/>
    </location>
</feature>
<evidence type="ECO:0000256" key="1">
    <source>
        <dbReference type="SAM" id="MobiDB-lite"/>
    </source>
</evidence>